<comment type="caution">
    <text evidence="12">The sequence shown here is derived from an EMBL/GenBank/DDBJ whole genome shotgun (WGS) entry which is preliminary data.</text>
</comment>
<evidence type="ECO:0000256" key="4">
    <source>
        <dbReference type="ARBA" id="ARBA00013948"/>
    </source>
</evidence>
<dbReference type="Proteomes" id="UP001447188">
    <property type="component" value="Unassembled WGS sequence"/>
</dbReference>
<dbReference type="InterPro" id="IPR008266">
    <property type="entry name" value="Tyr_kinase_AS"/>
</dbReference>
<evidence type="ECO:0000256" key="5">
    <source>
        <dbReference type="ARBA" id="ARBA00019973"/>
    </source>
</evidence>
<evidence type="ECO:0000256" key="2">
    <source>
        <dbReference type="ARBA" id="ARBA00011534"/>
    </source>
</evidence>
<evidence type="ECO:0000256" key="10">
    <source>
        <dbReference type="SAM" id="MobiDB-lite"/>
    </source>
</evidence>
<dbReference type="Gene3D" id="1.10.510.10">
    <property type="entry name" value="Transferase(Phosphotransferase) domain 1"/>
    <property type="match status" value="1"/>
</dbReference>
<dbReference type="InterPro" id="IPR000719">
    <property type="entry name" value="Prot_kinase_dom"/>
</dbReference>
<comment type="catalytic activity">
    <reaction evidence="9">
        <text>L-seryl-[protein] + ATP = O-phospho-L-seryl-[protein] + ADP + H(+)</text>
        <dbReference type="Rhea" id="RHEA:17989"/>
        <dbReference type="Rhea" id="RHEA-COMP:9863"/>
        <dbReference type="Rhea" id="RHEA-COMP:11604"/>
        <dbReference type="ChEBI" id="CHEBI:15378"/>
        <dbReference type="ChEBI" id="CHEBI:29999"/>
        <dbReference type="ChEBI" id="CHEBI:30616"/>
        <dbReference type="ChEBI" id="CHEBI:83421"/>
        <dbReference type="ChEBI" id="CHEBI:456216"/>
        <dbReference type="EC" id="2.7.11.1"/>
    </reaction>
</comment>
<sequence>MRRTHNSSAAAKRYSEIHSMTLRNIPALVIDNFRSQIGAMNSIKFPVPMSIPCDAFPMLSEASINTYLDSQILTAAWQAILQMVPNGRDGRKYDLETVKQIAVEEGIPDQTYSVLTGDNCRKNIAVVELKSTGVVKGLLRVINNAERRVKMDHTDDWTAVTRQLRMYAASSNIRDVLVMDEKVGIYFCFPRDPSCANDSHDYTWASTELGSDFGNVPRLSMRELVVFCLLAALERNNVPLRDFAAEALSAIPVPTTRPYRNVLPGPEPIAPDETKKRPYSTTRSDRTDVKRGKQKDAVDAVPQDTFNGWVLNSEIEFEFIPEKAPIQLTPPPGHVRGSSIDSGFHDGTSPYNSPPKIGLRERPQVVSLTVDGILKTNVALVSNGTNKFIAKLFCWSLSQTDPNESLQTELDAFAQCDSLQGTYIPRLHGVCRIRRPLPLYYCLVMLIEYIGSGVTVDALVDAANELEDEDEFQCAKTQLATLKASAKLAVQKVHSRHIVHADLSGRNMVVHEDQVVLVDFGCAKVGCTDLAVFNSGKEQDRLRLESVFAVGE</sequence>
<dbReference type="PROSITE" id="PS50011">
    <property type="entry name" value="PROTEIN_KINASE_DOM"/>
    <property type="match status" value="1"/>
</dbReference>
<evidence type="ECO:0000256" key="6">
    <source>
        <dbReference type="ARBA" id="ARBA00030980"/>
    </source>
</evidence>
<dbReference type="InterPro" id="IPR001245">
    <property type="entry name" value="Ser-Thr/Tyr_kinase_cat_dom"/>
</dbReference>
<evidence type="ECO:0000256" key="9">
    <source>
        <dbReference type="ARBA" id="ARBA00048679"/>
    </source>
</evidence>
<gene>
    <name evidence="12" type="ORF">Q9L58_010531</name>
</gene>
<dbReference type="EC" id="2.7.11.1" evidence="3"/>
<dbReference type="InterPro" id="IPR011009">
    <property type="entry name" value="Kinase-like_dom_sf"/>
</dbReference>
<feature type="domain" description="Protein kinase" evidence="11">
    <location>
        <begin position="351"/>
        <end position="552"/>
    </location>
</feature>
<proteinExistence type="predicted"/>
<evidence type="ECO:0000256" key="8">
    <source>
        <dbReference type="ARBA" id="ARBA00047899"/>
    </source>
</evidence>
<protein>
    <recommendedName>
        <fullName evidence="5">EKC/KEOPS complex subunit BUD32</fullName>
        <ecNumber evidence="3">2.7.11.1</ecNumber>
    </recommendedName>
    <alternativeName>
        <fullName evidence="6 7">Atypical Serine/threonine protein kinase BUD32</fullName>
    </alternativeName>
    <alternativeName>
        <fullName evidence="4">EKC/KEOPS complex subunit bud32</fullName>
    </alternativeName>
</protein>
<keyword evidence="13" id="KW-1185">Reference proteome</keyword>
<organism evidence="12 13">
    <name type="scientific">Discina gigas</name>
    <dbReference type="NCBI Taxonomy" id="1032678"/>
    <lineage>
        <taxon>Eukaryota</taxon>
        <taxon>Fungi</taxon>
        <taxon>Dikarya</taxon>
        <taxon>Ascomycota</taxon>
        <taxon>Pezizomycotina</taxon>
        <taxon>Pezizomycetes</taxon>
        <taxon>Pezizales</taxon>
        <taxon>Discinaceae</taxon>
        <taxon>Discina</taxon>
    </lineage>
</organism>
<name>A0ABR3G3T9_9PEZI</name>
<feature type="region of interest" description="Disordered" evidence="10">
    <location>
        <begin position="333"/>
        <end position="358"/>
    </location>
</feature>
<dbReference type="Pfam" id="PF07714">
    <property type="entry name" value="PK_Tyr_Ser-Thr"/>
    <property type="match status" value="1"/>
</dbReference>
<evidence type="ECO:0000256" key="7">
    <source>
        <dbReference type="ARBA" id="ARBA00033194"/>
    </source>
</evidence>
<evidence type="ECO:0000259" key="11">
    <source>
        <dbReference type="PROSITE" id="PS50011"/>
    </source>
</evidence>
<dbReference type="SUPFAM" id="SSF56112">
    <property type="entry name" value="Protein kinase-like (PK-like)"/>
    <property type="match status" value="1"/>
</dbReference>
<comment type="catalytic activity">
    <reaction evidence="8">
        <text>L-threonyl-[protein] + ATP = O-phospho-L-threonyl-[protein] + ADP + H(+)</text>
        <dbReference type="Rhea" id="RHEA:46608"/>
        <dbReference type="Rhea" id="RHEA-COMP:11060"/>
        <dbReference type="Rhea" id="RHEA-COMP:11605"/>
        <dbReference type="ChEBI" id="CHEBI:15378"/>
        <dbReference type="ChEBI" id="CHEBI:30013"/>
        <dbReference type="ChEBI" id="CHEBI:30616"/>
        <dbReference type="ChEBI" id="CHEBI:61977"/>
        <dbReference type="ChEBI" id="CHEBI:456216"/>
        <dbReference type="EC" id="2.7.11.1"/>
    </reaction>
</comment>
<dbReference type="EMBL" id="JBBBZM010000467">
    <property type="protein sequence ID" value="KAL0630621.1"/>
    <property type="molecule type" value="Genomic_DNA"/>
</dbReference>
<reference evidence="12 13" key="1">
    <citation type="submission" date="2024-02" db="EMBL/GenBank/DDBJ databases">
        <title>Discinaceae phylogenomics.</title>
        <authorList>
            <person name="Dirks A.C."/>
            <person name="James T.Y."/>
        </authorList>
    </citation>
    <scope>NUCLEOTIDE SEQUENCE [LARGE SCALE GENOMIC DNA]</scope>
    <source>
        <strain evidence="12 13">ACD0624</strain>
    </source>
</reference>
<evidence type="ECO:0000256" key="1">
    <source>
        <dbReference type="ARBA" id="ARBA00003747"/>
    </source>
</evidence>
<accession>A0ABR3G3T9</accession>
<dbReference type="PROSITE" id="PS00109">
    <property type="entry name" value="PROTEIN_KINASE_TYR"/>
    <property type="match status" value="1"/>
</dbReference>
<comment type="function">
    <text evidence="1">Component of the EKC/KEOPS complex that is required for the formation of a threonylcarbamoyl group on adenosine at position 37 (t(6)A37) in tRNAs that read codons beginning with adenine. The complex is probably involved in the transfer of the threonylcarbamoyl moiety of threonylcarbamoyl-AMP (TC-AMP) to the N6 group of A37. BUD32 has ATPase activity in the context of the EKC/KEOPS complex and likely plays a supporting role to the catalytic subunit KAE1. The EKC/KEOPS complex also promotes both telomere uncapping and telomere elongation. The complex is required for efficient recruitment of transcriptional coactivators.</text>
</comment>
<evidence type="ECO:0000313" key="12">
    <source>
        <dbReference type="EMBL" id="KAL0630621.1"/>
    </source>
</evidence>
<evidence type="ECO:0000313" key="13">
    <source>
        <dbReference type="Proteomes" id="UP001447188"/>
    </source>
</evidence>
<evidence type="ECO:0000256" key="3">
    <source>
        <dbReference type="ARBA" id="ARBA00012513"/>
    </source>
</evidence>
<feature type="region of interest" description="Disordered" evidence="10">
    <location>
        <begin position="259"/>
        <end position="297"/>
    </location>
</feature>
<feature type="compositionally biased region" description="Basic and acidic residues" evidence="10">
    <location>
        <begin position="283"/>
        <end position="297"/>
    </location>
</feature>
<comment type="subunit">
    <text evidence="2">Component of the EKC/KEOPS complex composed of at least BUD32, CGI121, GON7, KAE1 and PCC1; the whole complex dimerizes.</text>
</comment>